<reference evidence="4 5" key="1">
    <citation type="submission" date="2016-10" db="EMBL/GenBank/DDBJ databases">
        <title>Genome sequence of the basidiomycete white-rot fungus Trametes pubescens.</title>
        <authorList>
            <person name="Makela M.R."/>
            <person name="Granchi Z."/>
            <person name="Peng M."/>
            <person name="De Vries R.P."/>
            <person name="Grigoriev I."/>
            <person name="Riley R."/>
            <person name="Hilden K."/>
        </authorList>
    </citation>
    <scope>NUCLEOTIDE SEQUENCE [LARGE SCALE GENOMIC DNA]</scope>
    <source>
        <strain evidence="4 5">FBCC735</strain>
    </source>
</reference>
<dbReference type="InterPro" id="IPR002347">
    <property type="entry name" value="SDR_fam"/>
</dbReference>
<dbReference type="STRING" id="154538.A0A1M2VA30"/>
<accession>A0A1M2VA30</accession>
<proteinExistence type="inferred from homology"/>
<dbReference type="GO" id="GO:0005783">
    <property type="term" value="C:endoplasmic reticulum"/>
    <property type="evidence" value="ECO:0007669"/>
    <property type="project" value="TreeGrafter"/>
</dbReference>
<evidence type="ECO:0000313" key="5">
    <source>
        <dbReference type="Proteomes" id="UP000184267"/>
    </source>
</evidence>
<keyword evidence="5" id="KW-1185">Reference proteome</keyword>
<evidence type="ECO:0000256" key="3">
    <source>
        <dbReference type="RuleBase" id="RU000363"/>
    </source>
</evidence>
<dbReference type="EMBL" id="MNAD01001539">
    <property type="protein sequence ID" value="OJT04488.1"/>
    <property type="molecule type" value="Genomic_DNA"/>
</dbReference>
<dbReference type="InterPro" id="IPR036291">
    <property type="entry name" value="NAD(P)-bd_dom_sf"/>
</dbReference>
<keyword evidence="2" id="KW-0560">Oxidoreductase</keyword>
<name>A0A1M2VA30_TRAPU</name>
<dbReference type="SUPFAM" id="SSF51735">
    <property type="entry name" value="NAD(P)-binding Rossmann-fold domains"/>
    <property type="match status" value="1"/>
</dbReference>
<dbReference type="OrthoDB" id="2102561at2759"/>
<evidence type="ECO:0000313" key="4">
    <source>
        <dbReference type="EMBL" id="OJT04488.1"/>
    </source>
</evidence>
<dbReference type="Gene3D" id="3.40.50.720">
    <property type="entry name" value="NAD(P)-binding Rossmann-like Domain"/>
    <property type="match status" value="1"/>
</dbReference>
<evidence type="ECO:0000256" key="2">
    <source>
        <dbReference type="ARBA" id="ARBA00023002"/>
    </source>
</evidence>
<dbReference type="Pfam" id="PF00106">
    <property type="entry name" value="adh_short"/>
    <property type="match status" value="1"/>
</dbReference>
<dbReference type="GO" id="GO:0016491">
    <property type="term" value="F:oxidoreductase activity"/>
    <property type="evidence" value="ECO:0007669"/>
    <property type="project" value="UniProtKB-KW"/>
</dbReference>
<dbReference type="PRINTS" id="PR00081">
    <property type="entry name" value="GDHRDH"/>
</dbReference>
<comment type="caution">
    <text evidence="4">The sequence shown here is derived from an EMBL/GenBank/DDBJ whole genome shotgun (WGS) entry which is preliminary data.</text>
</comment>
<sequence length="266" mass="28684">MASLTDASVERLRMDVTDETSIKAAVDEIVEREGRIDILVNNAGMTCSGELHSTLVRRSAHMNALFGDRAGPLVDVELERIKQTFDTNVFGTLRTAKAVIPHMAVRKSGTIVNIGSVVGEIPIPFAGIYSASKAAVHSITEALYMECLPLGISVVLVSAGAVRTNIVANMGTHFSVPPTTLYAEYANVIAYEFDPTRMANASATPPEDFARAVVGKSLAKAPVRVVVAGLGSSIMRILGWFPRGWVLRIFWSQLVEKQRTALAKSK</sequence>
<dbReference type="AlphaFoldDB" id="A0A1M2VA30"/>
<dbReference type="PANTHER" id="PTHR44169:SF6">
    <property type="entry name" value="NADPH-DEPENDENT 1-ACYLDIHYDROXYACETONE PHOSPHATE REDUCTASE"/>
    <property type="match status" value="1"/>
</dbReference>
<protein>
    <submittedName>
        <fullName evidence="4">NADPH-dependent 1-acyldihydroxyacetone phosphate reductase</fullName>
    </submittedName>
</protein>
<dbReference type="PANTHER" id="PTHR44169">
    <property type="entry name" value="NADPH-DEPENDENT 1-ACYLDIHYDROXYACETONE PHOSPHATE REDUCTASE"/>
    <property type="match status" value="1"/>
</dbReference>
<comment type="similarity">
    <text evidence="1 3">Belongs to the short-chain dehydrogenases/reductases (SDR) family.</text>
</comment>
<dbReference type="Proteomes" id="UP000184267">
    <property type="component" value="Unassembled WGS sequence"/>
</dbReference>
<evidence type="ECO:0000256" key="1">
    <source>
        <dbReference type="ARBA" id="ARBA00006484"/>
    </source>
</evidence>
<dbReference type="PRINTS" id="PR00080">
    <property type="entry name" value="SDRFAMILY"/>
</dbReference>
<gene>
    <name evidence="4" type="ORF">TRAPUB_4758</name>
</gene>
<organism evidence="4 5">
    <name type="scientific">Trametes pubescens</name>
    <name type="common">White-rot fungus</name>
    <dbReference type="NCBI Taxonomy" id="154538"/>
    <lineage>
        <taxon>Eukaryota</taxon>
        <taxon>Fungi</taxon>
        <taxon>Dikarya</taxon>
        <taxon>Basidiomycota</taxon>
        <taxon>Agaricomycotina</taxon>
        <taxon>Agaricomycetes</taxon>
        <taxon>Polyporales</taxon>
        <taxon>Polyporaceae</taxon>
        <taxon>Trametes</taxon>
    </lineage>
</organism>